<accession>A0A6G0S2A6</accession>
<evidence type="ECO:0000313" key="2">
    <source>
        <dbReference type="Proteomes" id="UP000486351"/>
    </source>
</evidence>
<evidence type="ECO:0000313" key="1">
    <source>
        <dbReference type="EMBL" id="KAE9348030.1"/>
    </source>
</evidence>
<dbReference type="Proteomes" id="UP000486351">
    <property type="component" value="Unassembled WGS sequence"/>
</dbReference>
<proteinExistence type="predicted"/>
<reference evidence="1 2" key="1">
    <citation type="submission" date="2018-09" db="EMBL/GenBank/DDBJ databases">
        <title>Genomic investigation of the strawberry pathogen Phytophthora fragariae indicates pathogenicity is determined by transcriptional variation in three key races.</title>
        <authorList>
            <person name="Adams T.M."/>
            <person name="Armitage A.D."/>
            <person name="Sobczyk M.K."/>
            <person name="Bates H.J."/>
            <person name="Dunwell J.M."/>
            <person name="Nellist C.F."/>
            <person name="Harrison R.J."/>
        </authorList>
    </citation>
    <scope>NUCLEOTIDE SEQUENCE [LARGE SCALE GENOMIC DNA]</scope>
    <source>
        <strain evidence="1 2">NOV-77</strain>
    </source>
</reference>
<protein>
    <submittedName>
        <fullName evidence="1">Uncharacterized protein</fullName>
    </submittedName>
</protein>
<sequence length="53" mass="6050">MGPPGDQVVELQQFKRYLRMLQLRIIGQRSQNLPVCKFIVAGTTRRETFGSQG</sequence>
<dbReference type="EMBL" id="QXFY01000321">
    <property type="protein sequence ID" value="KAE9348030.1"/>
    <property type="molecule type" value="Genomic_DNA"/>
</dbReference>
<dbReference type="AlphaFoldDB" id="A0A6G0S2A6"/>
<comment type="caution">
    <text evidence="1">The sequence shown here is derived from an EMBL/GenBank/DDBJ whole genome shotgun (WGS) entry which is preliminary data.</text>
</comment>
<organism evidence="1 2">
    <name type="scientific">Phytophthora fragariae</name>
    <dbReference type="NCBI Taxonomy" id="53985"/>
    <lineage>
        <taxon>Eukaryota</taxon>
        <taxon>Sar</taxon>
        <taxon>Stramenopiles</taxon>
        <taxon>Oomycota</taxon>
        <taxon>Peronosporomycetes</taxon>
        <taxon>Peronosporales</taxon>
        <taxon>Peronosporaceae</taxon>
        <taxon>Phytophthora</taxon>
    </lineage>
</organism>
<gene>
    <name evidence="1" type="ORF">PF008_g7551</name>
</gene>
<name>A0A6G0S2A6_9STRA</name>